<sequence length="191" mass="21768">MPELLTQNNLMFLFAFTAGMVSIIQLLEYLVTKNIPWLWRIVRQLWRKIRRSIGKKGDDGYVQRHILNFSGHPVSSGQQQAIEKHMHWTSSSVVDVRLGNVPEDNNFAAAITKAIERAGLSREEWQTIPCVAVPAGYPAVWSVILAELHGRLGHFPDVVRLRPTQPGASEKYEVAEIMHLLQLRHESRGKR</sequence>
<evidence type="ECO:0000313" key="2">
    <source>
        <dbReference type="EMBL" id="TNJ40314.1"/>
    </source>
</evidence>
<name>A0A5C4S9W4_CHLTI</name>
<dbReference type="EMBL" id="VDCH01000001">
    <property type="protein sequence ID" value="TNJ40314.1"/>
    <property type="molecule type" value="Genomic_DNA"/>
</dbReference>
<evidence type="ECO:0000256" key="1">
    <source>
        <dbReference type="SAM" id="Phobius"/>
    </source>
</evidence>
<dbReference type="RefSeq" id="WP_139455786.1">
    <property type="nucleotide sequence ID" value="NZ_VDCH01000001.1"/>
</dbReference>
<organism evidence="2 3">
    <name type="scientific">Chlorobaculum thiosulfatiphilum</name>
    <name type="common">Chlorobium limicola f.sp. thiosulfatophilum</name>
    <dbReference type="NCBI Taxonomy" id="115852"/>
    <lineage>
        <taxon>Bacteria</taxon>
        <taxon>Pseudomonadati</taxon>
        <taxon>Chlorobiota</taxon>
        <taxon>Chlorobiia</taxon>
        <taxon>Chlorobiales</taxon>
        <taxon>Chlorobiaceae</taxon>
        <taxon>Chlorobaculum</taxon>
    </lineage>
</organism>
<keyword evidence="1" id="KW-1133">Transmembrane helix</keyword>
<keyword evidence="1" id="KW-0472">Membrane</keyword>
<keyword evidence="3" id="KW-1185">Reference proteome</keyword>
<proteinExistence type="predicted"/>
<gene>
    <name evidence="2" type="ORF">FGF66_00705</name>
</gene>
<comment type="caution">
    <text evidence="2">The sequence shown here is derived from an EMBL/GenBank/DDBJ whole genome shotgun (WGS) entry which is preliminary data.</text>
</comment>
<protein>
    <submittedName>
        <fullName evidence="2">Uncharacterized protein</fullName>
    </submittedName>
</protein>
<evidence type="ECO:0000313" key="3">
    <source>
        <dbReference type="Proteomes" id="UP000308271"/>
    </source>
</evidence>
<reference evidence="2 3" key="1">
    <citation type="submission" date="2019-05" db="EMBL/GenBank/DDBJ databases">
        <title>Draft Whole-Genome sequence of the green sulfur bacterium Chlorobaculum thiosulfatiphilum DSM 249.</title>
        <authorList>
            <person name="Meyer T.E."/>
            <person name="Kyndt J.A."/>
        </authorList>
    </citation>
    <scope>NUCLEOTIDE SEQUENCE [LARGE SCALE GENOMIC DNA]</scope>
    <source>
        <strain evidence="2 3">DSM 249</strain>
    </source>
</reference>
<dbReference type="CDD" id="cd09766">
    <property type="entry name" value="Csx15_I-U"/>
    <property type="match status" value="1"/>
</dbReference>
<dbReference type="NCBIfam" id="NF040560">
    <property type="entry name" value="CAS_Csx15"/>
    <property type="match status" value="1"/>
</dbReference>
<feature type="transmembrane region" description="Helical" evidence="1">
    <location>
        <begin position="12"/>
        <end position="31"/>
    </location>
</feature>
<accession>A0A5C4S9W4</accession>
<dbReference type="OrthoDB" id="597445at2"/>
<dbReference type="Proteomes" id="UP000308271">
    <property type="component" value="Unassembled WGS sequence"/>
</dbReference>
<keyword evidence="1" id="KW-0812">Transmembrane</keyword>
<dbReference type="AlphaFoldDB" id="A0A5C4S9W4"/>